<organism evidence="2">
    <name type="scientific">marine sediment metagenome</name>
    <dbReference type="NCBI Taxonomy" id="412755"/>
    <lineage>
        <taxon>unclassified sequences</taxon>
        <taxon>metagenomes</taxon>
        <taxon>ecological metagenomes</taxon>
    </lineage>
</organism>
<protein>
    <submittedName>
        <fullName evidence="2">Uncharacterized protein</fullName>
    </submittedName>
</protein>
<reference evidence="2" key="1">
    <citation type="journal article" date="2014" name="Front. Microbiol.">
        <title>High frequency of phylogenetically diverse reductive dehalogenase-homologous genes in deep subseafloor sedimentary metagenomes.</title>
        <authorList>
            <person name="Kawai M."/>
            <person name="Futagami T."/>
            <person name="Toyoda A."/>
            <person name="Takaki Y."/>
            <person name="Nishi S."/>
            <person name="Hori S."/>
            <person name="Arai W."/>
            <person name="Tsubouchi T."/>
            <person name="Morono Y."/>
            <person name="Uchiyama I."/>
            <person name="Ito T."/>
            <person name="Fujiyama A."/>
            <person name="Inagaki F."/>
            <person name="Takami H."/>
        </authorList>
    </citation>
    <scope>NUCLEOTIDE SEQUENCE</scope>
    <source>
        <strain evidence="2">Expedition CK06-06</strain>
    </source>
</reference>
<comment type="caution">
    <text evidence="2">The sequence shown here is derived from an EMBL/GenBank/DDBJ whole genome shotgun (WGS) entry which is preliminary data.</text>
</comment>
<name>X1U5R3_9ZZZZ</name>
<evidence type="ECO:0000256" key="1">
    <source>
        <dbReference type="SAM" id="MobiDB-lite"/>
    </source>
</evidence>
<dbReference type="AlphaFoldDB" id="X1U5R3"/>
<accession>X1U5R3</accession>
<dbReference type="EMBL" id="BARW01025823">
    <property type="protein sequence ID" value="GAJ12844.1"/>
    <property type="molecule type" value="Genomic_DNA"/>
</dbReference>
<gene>
    <name evidence="2" type="ORF">S12H4_42242</name>
</gene>
<feature type="region of interest" description="Disordered" evidence="1">
    <location>
        <begin position="28"/>
        <end position="55"/>
    </location>
</feature>
<evidence type="ECO:0000313" key="2">
    <source>
        <dbReference type="EMBL" id="GAJ12844.1"/>
    </source>
</evidence>
<sequence length="55" mass="6842">MQFAKPNRQRKVGFFESCEFRDKRSRQRIKRLFHSDKTSHKRDTEKRSRDTKRSL</sequence>
<proteinExistence type="predicted"/>
<feature type="compositionally biased region" description="Basic and acidic residues" evidence="1">
    <location>
        <begin position="33"/>
        <end position="55"/>
    </location>
</feature>